<dbReference type="GO" id="GO:0051082">
    <property type="term" value="F:unfolded protein binding"/>
    <property type="evidence" value="ECO:0007669"/>
    <property type="project" value="UniProtKB-UniRule"/>
</dbReference>
<evidence type="ECO:0000313" key="10">
    <source>
        <dbReference type="Proteomes" id="UP000294368"/>
    </source>
</evidence>
<reference evidence="9 10" key="1">
    <citation type="submission" date="2019-02" db="EMBL/GenBank/DDBJ databases">
        <authorList>
            <person name="Manzano-Marin A."/>
            <person name="Manzano-Marin A."/>
        </authorList>
    </citation>
    <scope>NUCLEOTIDE SEQUENCE [LARGE SCALE GENOMIC DNA]</scope>
    <source>
        <strain evidence="9 10">ErCikochiana</strain>
    </source>
</reference>
<organism evidence="9 10">
    <name type="scientific">Candidatus Erwinia haradaeae</name>
    <dbReference type="NCBI Taxonomy" id="1922217"/>
    <lineage>
        <taxon>Bacteria</taxon>
        <taxon>Pseudomonadati</taxon>
        <taxon>Pseudomonadota</taxon>
        <taxon>Gammaproteobacteria</taxon>
        <taxon>Enterobacterales</taxon>
        <taxon>Erwiniaceae</taxon>
        <taxon>Erwinia</taxon>
    </lineage>
</organism>
<evidence type="ECO:0000256" key="7">
    <source>
        <dbReference type="HAMAP-Rule" id="MF_01183"/>
    </source>
</evidence>
<dbReference type="GO" id="GO:0030288">
    <property type="term" value="C:outer membrane-bounded periplasmic space"/>
    <property type="evidence" value="ECO:0007669"/>
    <property type="project" value="InterPro"/>
</dbReference>
<dbReference type="NCBIfam" id="NF008038">
    <property type="entry name" value="PRK10770.1"/>
    <property type="match status" value="1"/>
</dbReference>
<dbReference type="AlphaFoldDB" id="A0A451DAW2"/>
<dbReference type="GO" id="GO:0042277">
    <property type="term" value="F:peptide binding"/>
    <property type="evidence" value="ECO:0007669"/>
    <property type="project" value="InterPro"/>
</dbReference>
<dbReference type="InterPro" id="IPR046357">
    <property type="entry name" value="PPIase_dom_sf"/>
</dbReference>
<dbReference type="InterPro" id="IPR027304">
    <property type="entry name" value="Trigger_fact/SurA_dom_sf"/>
</dbReference>
<keyword evidence="1 7" id="KW-0732">Signal</keyword>
<comment type="function">
    <text evidence="7">Chaperone involved in the correct folding and assembly of outer membrane proteins. Recognizes specific patterns of aromatic residues and the orientation of their side chains, which are found more frequently in integral outer membrane proteins. May act in both early periplasmic and late outer membrane-associated steps of protein maturation.</text>
</comment>
<keyword evidence="5 7" id="KW-0143">Chaperone</keyword>
<feature type="domain" description="PpiC" evidence="8">
    <location>
        <begin position="282"/>
        <end position="381"/>
    </location>
</feature>
<dbReference type="GO" id="GO:0043165">
    <property type="term" value="P:Gram-negative-bacterium-type cell outer membrane assembly"/>
    <property type="evidence" value="ECO:0007669"/>
    <property type="project" value="InterPro"/>
</dbReference>
<dbReference type="Pfam" id="PF00639">
    <property type="entry name" value="Rotamase"/>
    <property type="match status" value="1"/>
</dbReference>
<feature type="chain" id="PRO_5019592321" description="Chaperone SurA" evidence="7">
    <location>
        <begin position="21"/>
        <end position="426"/>
    </location>
</feature>
<keyword evidence="4 7" id="KW-0697">Rotamase</keyword>
<accession>A0A451DAW2</accession>
<comment type="subcellular location">
    <subcellularLocation>
        <location evidence="7">Periplasm</location>
    </subcellularLocation>
    <text evidence="7">Is capable of associating with the outer membrane.</text>
</comment>
<dbReference type="PANTHER" id="PTHR47637">
    <property type="entry name" value="CHAPERONE SURA"/>
    <property type="match status" value="1"/>
</dbReference>
<dbReference type="EMBL" id="LR217715">
    <property type="protein sequence ID" value="VFP83366.1"/>
    <property type="molecule type" value="Genomic_DNA"/>
</dbReference>
<evidence type="ECO:0000256" key="6">
    <source>
        <dbReference type="ARBA" id="ARBA00023235"/>
    </source>
</evidence>
<dbReference type="GO" id="GO:0006457">
    <property type="term" value="P:protein folding"/>
    <property type="evidence" value="ECO:0007669"/>
    <property type="project" value="UniProtKB-UniRule"/>
</dbReference>
<dbReference type="InterPro" id="IPR023034">
    <property type="entry name" value="PPIase_SurA"/>
</dbReference>
<comment type="catalytic activity">
    <reaction evidence="7">
        <text>[protein]-peptidylproline (omega=180) = [protein]-peptidylproline (omega=0)</text>
        <dbReference type="Rhea" id="RHEA:16237"/>
        <dbReference type="Rhea" id="RHEA-COMP:10747"/>
        <dbReference type="Rhea" id="RHEA-COMP:10748"/>
        <dbReference type="ChEBI" id="CHEBI:83833"/>
        <dbReference type="ChEBI" id="CHEBI:83834"/>
        <dbReference type="EC" id="5.2.1.8"/>
    </reaction>
</comment>
<proteinExistence type="inferred from homology"/>
<dbReference type="GO" id="GO:0003755">
    <property type="term" value="F:peptidyl-prolyl cis-trans isomerase activity"/>
    <property type="evidence" value="ECO:0007669"/>
    <property type="project" value="UniProtKB-UniRule"/>
</dbReference>
<gene>
    <name evidence="7 9" type="primary">surA</name>
    <name evidence="9" type="ORF">ERCIKOCA2762_620</name>
</gene>
<dbReference type="Proteomes" id="UP000294368">
    <property type="component" value="Chromosome"/>
</dbReference>
<dbReference type="InterPro" id="IPR015391">
    <property type="entry name" value="SurA_N"/>
</dbReference>
<dbReference type="Pfam" id="PF09312">
    <property type="entry name" value="SurA_N"/>
    <property type="match status" value="1"/>
</dbReference>
<dbReference type="SUPFAM" id="SSF109998">
    <property type="entry name" value="Triger factor/SurA peptide-binding domain-like"/>
    <property type="match status" value="1"/>
</dbReference>
<evidence type="ECO:0000256" key="3">
    <source>
        <dbReference type="ARBA" id="ARBA00022764"/>
    </source>
</evidence>
<dbReference type="SUPFAM" id="SSF54534">
    <property type="entry name" value="FKBP-like"/>
    <property type="match status" value="2"/>
</dbReference>
<keyword evidence="2 7" id="KW-0677">Repeat</keyword>
<feature type="signal peptide" evidence="7">
    <location>
        <begin position="1"/>
        <end position="20"/>
    </location>
</feature>
<feature type="domain" description="PpiC" evidence="8">
    <location>
        <begin position="171"/>
        <end position="272"/>
    </location>
</feature>
<evidence type="ECO:0000256" key="5">
    <source>
        <dbReference type="ARBA" id="ARBA00023186"/>
    </source>
</evidence>
<sequence precursor="true">MINWKILLFAVVLIPSMACSQEQVLDKVAAVVNNSIVLDSDVNRIMKSIQNQAQQLNQSLPDEKELRFKIIDKLVIDTLFVQKTEQLGLRVNDFQLEQVIQKIAKQHQISVDQLYKAVADQGLNYSDYREQIRHDVLLMLLRNREILRGITMFPEEVDGLAEQLKLQRRSNLELNLSSAMFPLPADLTFEKLNEQKNIANQFIQKVKEGFNFHQVKIPYFSGCRVIPTKEMGWRGVQELPFLFISDLLQSHKGSLIGPIQSSIGWHVLQVNDMRGDRQKHLVTELNARHIILKSSSDLSAQRAKEKIFWASKAIKSGTSFNHVSQLLFKDVGAAYQGGDLGWMSLYRFDPEFYVALQKLKKGQISTPVHSSLGWHIMYIIDTHIVDRTDEFYKNEAYHLLLNRKFSVALEEWIEDERAAAYIQILP</sequence>
<dbReference type="PROSITE" id="PS50198">
    <property type="entry name" value="PPIC_PPIASE_2"/>
    <property type="match status" value="2"/>
</dbReference>
<dbReference type="PANTHER" id="PTHR47637:SF1">
    <property type="entry name" value="CHAPERONE SURA"/>
    <property type="match status" value="1"/>
</dbReference>
<comment type="domain">
    <text evidence="7">The PPIase activity resides only in the second parvulin domain. The N-terminal region and the C-terminal tail are necessary and sufficient for the chaperone activity of SurA. The PPIase activity is dispensable for SurA to function as a chaperone. The N-terminal region and the C-terminal tail are also required for porin recognition.</text>
</comment>
<keyword evidence="3 7" id="KW-0574">Periplasm</keyword>
<dbReference type="Gene3D" id="3.10.50.40">
    <property type="match status" value="1"/>
</dbReference>
<protein>
    <recommendedName>
        <fullName evidence="7">Chaperone SurA</fullName>
    </recommendedName>
    <alternativeName>
        <fullName evidence="7">Peptidyl-prolyl cis-trans isomerase SurA</fullName>
        <shortName evidence="7">PPIase SurA</shortName>
        <ecNumber evidence="7">5.2.1.8</ecNumber>
    </alternativeName>
    <alternativeName>
        <fullName evidence="7">Rotamase SurA</fullName>
    </alternativeName>
</protein>
<keyword evidence="6 7" id="KW-0413">Isomerase</keyword>
<dbReference type="EC" id="5.2.1.8" evidence="7"/>
<evidence type="ECO:0000259" key="8">
    <source>
        <dbReference type="PROSITE" id="PS50198"/>
    </source>
</evidence>
<evidence type="ECO:0000256" key="1">
    <source>
        <dbReference type="ARBA" id="ARBA00022729"/>
    </source>
</evidence>
<dbReference type="InterPro" id="IPR050280">
    <property type="entry name" value="OMP_Chaperone_SurA"/>
</dbReference>
<evidence type="ECO:0000256" key="4">
    <source>
        <dbReference type="ARBA" id="ARBA00023110"/>
    </source>
</evidence>
<name>A0A451DAW2_9GAMM</name>
<dbReference type="InterPro" id="IPR000297">
    <property type="entry name" value="PPIase_PpiC"/>
</dbReference>
<evidence type="ECO:0000256" key="2">
    <source>
        <dbReference type="ARBA" id="ARBA00022737"/>
    </source>
</evidence>
<dbReference type="GO" id="GO:0050821">
    <property type="term" value="P:protein stabilization"/>
    <property type="evidence" value="ECO:0007669"/>
    <property type="project" value="InterPro"/>
</dbReference>
<dbReference type="Gene3D" id="1.10.4030.10">
    <property type="entry name" value="Porin chaperone SurA, peptide-binding domain"/>
    <property type="match status" value="1"/>
</dbReference>
<dbReference type="RefSeq" id="WP_157988704.1">
    <property type="nucleotide sequence ID" value="NZ_LR217715.1"/>
</dbReference>
<dbReference type="HAMAP" id="MF_01183">
    <property type="entry name" value="Chaperone_SurA"/>
    <property type="match status" value="1"/>
</dbReference>
<dbReference type="OrthoDB" id="14196at2"/>
<evidence type="ECO:0000313" key="9">
    <source>
        <dbReference type="EMBL" id="VFP83366.1"/>
    </source>
</evidence>